<feature type="non-terminal residue" evidence="2">
    <location>
        <position position="1"/>
    </location>
</feature>
<dbReference type="Pfam" id="PF03061">
    <property type="entry name" value="4HBT"/>
    <property type="match status" value="1"/>
</dbReference>
<dbReference type="InterPro" id="IPR006683">
    <property type="entry name" value="Thioestr_dom"/>
</dbReference>
<dbReference type="InterPro" id="IPR029069">
    <property type="entry name" value="HotDog_dom_sf"/>
</dbReference>
<accession>X0WJH0</accession>
<evidence type="ECO:0000259" key="1">
    <source>
        <dbReference type="Pfam" id="PF03061"/>
    </source>
</evidence>
<dbReference type="Gene3D" id="3.10.129.10">
    <property type="entry name" value="Hotdog Thioesterase"/>
    <property type="match status" value="1"/>
</dbReference>
<dbReference type="CDD" id="cd03443">
    <property type="entry name" value="PaaI_thioesterase"/>
    <property type="match status" value="1"/>
</dbReference>
<feature type="domain" description="Thioesterase" evidence="1">
    <location>
        <begin position="2"/>
        <end position="48"/>
    </location>
</feature>
<protein>
    <recommendedName>
        <fullName evidence="1">Thioesterase domain-containing protein</fullName>
    </recommendedName>
</protein>
<dbReference type="SUPFAM" id="SSF54637">
    <property type="entry name" value="Thioesterase/thiol ester dehydrase-isomerase"/>
    <property type="match status" value="1"/>
</dbReference>
<evidence type="ECO:0000313" key="2">
    <source>
        <dbReference type="EMBL" id="GAG31104.1"/>
    </source>
</evidence>
<proteinExistence type="predicted"/>
<dbReference type="EMBL" id="BARS01049267">
    <property type="protein sequence ID" value="GAG31104.1"/>
    <property type="molecule type" value="Genomic_DNA"/>
</dbReference>
<organism evidence="2">
    <name type="scientific">marine sediment metagenome</name>
    <dbReference type="NCBI Taxonomy" id="412755"/>
    <lineage>
        <taxon>unclassified sequences</taxon>
        <taxon>metagenomes</taxon>
        <taxon>ecological metagenomes</taxon>
    </lineage>
</organism>
<sequence length="71" mass="7935">FVLTVSFNLYLTRPISEGEMRAIGRVVHRSRRFFIAEAEVVDADGREIARGSGTFVSSTIQLSPEVGYEQD</sequence>
<comment type="caution">
    <text evidence="2">The sequence shown here is derived from an EMBL/GenBank/DDBJ whole genome shotgun (WGS) entry which is preliminary data.</text>
</comment>
<reference evidence="2" key="1">
    <citation type="journal article" date="2014" name="Front. Microbiol.">
        <title>High frequency of phylogenetically diverse reductive dehalogenase-homologous genes in deep subseafloor sedimentary metagenomes.</title>
        <authorList>
            <person name="Kawai M."/>
            <person name="Futagami T."/>
            <person name="Toyoda A."/>
            <person name="Takaki Y."/>
            <person name="Nishi S."/>
            <person name="Hori S."/>
            <person name="Arai W."/>
            <person name="Tsubouchi T."/>
            <person name="Morono Y."/>
            <person name="Uchiyama I."/>
            <person name="Ito T."/>
            <person name="Fujiyama A."/>
            <person name="Inagaki F."/>
            <person name="Takami H."/>
        </authorList>
    </citation>
    <scope>NUCLEOTIDE SEQUENCE</scope>
    <source>
        <strain evidence="2">Expedition CK06-06</strain>
    </source>
</reference>
<gene>
    <name evidence="2" type="ORF">S01H1_73719</name>
</gene>
<dbReference type="AlphaFoldDB" id="X0WJH0"/>
<name>X0WJH0_9ZZZZ</name>